<feature type="domain" description="HTH tetR-type" evidence="5">
    <location>
        <begin position="13"/>
        <end position="73"/>
    </location>
</feature>
<dbReference type="PROSITE" id="PS50977">
    <property type="entry name" value="HTH_TETR_2"/>
    <property type="match status" value="1"/>
</dbReference>
<keyword evidence="7" id="KW-1185">Reference proteome</keyword>
<dbReference type="InterPro" id="IPR050109">
    <property type="entry name" value="HTH-type_TetR-like_transc_reg"/>
</dbReference>
<dbReference type="Pfam" id="PF00440">
    <property type="entry name" value="TetR_N"/>
    <property type="match status" value="1"/>
</dbReference>
<reference evidence="6" key="1">
    <citation type="journal article" date="2014" name="Int. J. Syst. Evol. Microbiol.">
        <title>Complete genome sequence of Corynebacterium casei LMG S-19264T (=DSM 44701T), isolated from a smear-ripened cheese.</title>
        <authorList>
            <consortium name="US DOE Joint Genome Institute (JGI-PGF)"/>
            <person name="Walter F."/>
            <person name="Albersmeier A."/>
            <person name="Kalinowski J."/>
            <person name="Ruckert C."/>
        </authorList>
    </citation>
    <scope>NUCLEOTIDE SEQUENCE</scope>
    <source>
        <strain evidence="6">CGMCC 4.7308</strain>
    </source>
</reference>
<dbReference type="GO" id="GO:0003700">
    <property type="term" value="F:DNA-binding transcription factor activity"/>
    <property type="evidence" value="ECO:0007669"/>
    <property type="project" value="TreeGrafter"/>
</dbReference>
<dbReference type="PANTHER" id="PTHR30055">
    <property type="entry name" value="HTH-TYPE TRANSCRIPTIONAL REGULATOR RUTR"/>
    <property type="match status" value="1"/>
</dbReference>
<dbReference type="PRINTS" id="PR00455">
    <property type="entry name" value="HTHTETR"/>
</dbReference>
<dbReference type="Proteomes" id="UP000655208">
    <property type="component" value="Unassembled WGS sequence"/>
</dbReference>
<dbReference type="InterPro" id="IPR009057">
    <property type="entry name" value="Homeodomain-like_sf"/>
</dbReference>
<keyword evidence="2 4" id="KW-0238">DNA-binding</keyword>
<evidence type="ECO:0000256" key="1">
    <source>
        <dbReference type="ARBA" id="ARBA00023015"/>
    </source>
</evidence>
<comment type="caution">
    <text evidence="6">The sequence shown here is derived from an EMBL/GenBank/DDBJ whole genome shotgun (WGS) entry which is preliminary data.</text>
</comment>
<evidence type="ECO:0000256" key="2">
    <source>
        <dbReference type="ARBA" id="ARBA00023125"/>
    </source>
</evidence>
<dbReference type="SUPFAM" id="SSF46689">
    <property type="entry name" value="Homeodomain-like"/>
    <property type="match status" value="1"/>
</dbReference>
<gene>
    <name evidence="6" type="ORF">GCM10011594_10440</name>
</gene>
<dbReference type="AlphaFoldDB" id="A0A917SQ68"/>
<dbReference type="Gene3D" id="1.10.357.10">
    <property type="entry name" value="Tetracycline Repressor, domain 2"/>
    <property type="match status" value="1"/>
</dbReference>
<evidence type="ECO:0000313" key="6">
    <source>
        <dbReference type="EMBL" id="GGL92573.1"/>
    </source>
</evidence>
<dbReference type="GO" id="GO:0000976">
    <property type="term" value="F:transcription cis-regulatory region binding"/>
    <property type="evidence" value="ECO:0007669"/>
    <property type="project" value="TreeGrafter"/>
</dbReference>
<evidence type="ECO:0000256" key="3">
    <source>
        <dbReference type="ARBA" id="ARBA00023163"/>
    </source>
</evidence>
<keyword evidence="1" id="KW-0805">Transcription regulation</keyword>
<evidence type="ECO:0000256" key="4">
    <source>
        <dbReference type="PROSITE-ProRule" id="PRU00335"/>
    </source>
</evidence>
<dbReference type="PANTHER" id="PTHR30055:SF234">
    <property type="entry name" value="HTH-TYPE TRANSCRIPTIONAL REGULATOR BETI"/>
    <property type="match status" value="1"/>
</dbReference>
<evidence type="ECO:0000259" key="5">
    <source>
        <dbReference type="PROSITE" id="PS50977"/>
    </source>
</evidence>
<reference evidence="6" key="2">
    <citation type="submission" date="2020-09" db="EMBL/GenBank/DDBJ databases">
        <authorList>
            <person name="Sun Q."/>
            <person name="Zhou Y."/>
        </authorList>
    </citation>
    <scope>NUCLEOTIDE SEQUENCE</scope>
    <source>
        <strain evidence="6">CGMCC 4.7308</strain>
    </source>
</reference>
<name>A0A917SQ68_9ACTN</name>
<dbReference type="InterPro" id="IPR001647">
    <property type="entry name" value="HTH_TetR"/>
</dbReference>
<evidence type="ECO:0000313" key="7">
    <source>
        <dbReference type="Proteomes" id="UP000655208"/>
    </source>
</evidence>
<sequence>MVVESLSGRIPAEQRREQILDAAIEQFGLSGYAGTTTDQVARAAGISQPYVVRMFGSKERLYVAAVERARDAVLDAFRAVLAAPAAEPDGHLMARLGAAYIDLVQDRGILRMLMQGFLGGADPVVGPVARAGFLEIYRMLRDEAGLAAADAVDFLAHGMLYNTLLTLALPEAADDTGRELLECAFGAKLDLVLRAVGPGSGSSGRA</sequence>
<dbReference type="RefSeq" id="WP_188940443.1">
    <property type="nucleotide sequence ID" value="NZ_BMNA01000002.1"/>
</dbReference>
<keyword evidence="3" id="KW-0804">Transcription</keyword>
<organism evidence="6 7">
    <name type="scientific">Nakamurella endophytica</name>
    <dbReference type="NCBI Taxonomy" id="1748367"/>
    <lineage>
        <taxon>Bacteria</taxon>
        <taxon>Bacillati</taxon>
        <taxon>Actinomycetota</taxon>
        <taxon>Actinomycetes</taxon>
        <taxon>Nakamurellales</taxon>
        <taxon>Nakamurellaceae</taxon>
        <taxon>Nakamurella</taxon>
    </lineage>
</organism>
<dbReference type="EMBL" id="BMNA01000002">
    <property type="protein sequence ID" value="GGL92573.1"/>
    <property type="molecule type" value="Genomic_DNA"/>
</dbReference>
<proteinExistence type="predicted"/>
<accession>A0A917SQ68</accession>
<feature type="DNA-binding region" description="H-T-H motif" evidence="4">
    <location>
        <begin position="36"/>
        <end position="55"/>
    </location>
</feature>
<protein>
    <submittedName>
        <fullName evidence="6">TetR family transcriptional regulator</fullName>
    </submittedName>
</protein>